<evidence type="ECO:0000256" key="1">
    <source>
        <dbReference type="ARBA" id="ARBA00022737"/>
    </source>
</evidence>
<organism evidence="2 3">
    <name type="scientific">Cinnamomum micranthum f. kanehirae</name>
    <dbReference type="NCBI Taxonomy" id="337451"/>
    <lineage>
        <taxon>Eukaryota</taxon>
        <taxon>Viridiplantae</taxon>
        <taxon>Streptophyta</taxon>
        <taxon>Embryophyta</taxon>
        <taxon>Tracheophyta</taxon>
        <taxon>Spermatophyta</taxon>
        <taxon>Magnoliopsida</taxon>
        <taxon>Magnoliidae</taxon>
        <taxon>Laurales</taxon>
        <taxon>Lauraceae</taxon>
        <taxon>Cinnamomum</taxon>
    </lineage>
</organism>
<dbReference type="InterPro" id="IPR002885">
    <property type="entry name" value="PPR_rpt"/>
</dbReference>
<comment type="caution">
    <text evidence="2">The sequence shown here is derived from an EMBL/GenBank/DDBJ whole genome shotgun (WGS) entry which is preliminary data.</text>
</comment>
<dbReference type="AlphaFoldDB" id="A0A3S3NVZ4"/>
<dbReference type="GO" id="GO:0003723">
    <property type="term" value="F:RNA binding"/>
    <property type="evidence" value="ECO:0007669"/>
    <property type="project" value="InterPro"/>
</dbReference>
<dbReference type="PANTHER" id="PTHR47926">
    <property type="entry name" value="PENTATRICOPEPTIDE REPEAT-CONTAINING PROTEIN"/>
    <property type="match status" value="1"/>
</dbReference>
<evidence type="ECO:0000313" key="3">
    <source>
        <dbReference type="Proteomes" id="UP000283530"/>
    </source>
</evidence>
<evidence type="ECO:0000313" key="2">
    <source>
        <dbReference type="EMBL" id="RWR76229.1"/>
    </source>
</evidence>
<dbReference type="STRING" id="337451.A0A3S3NVZ4"/>
<dbReference type="Pfam" id="PF01535">
    <property type="entry name" value="PPR"/>
    <property type="match status" value="3"/>
</dbReference>
<reference evidence="2 3" key="1">
    <citation type="journal article" date="2019" name="Nat. Plants">
        <title>Stout camphor tree genome fills gaps in understanding of flowering plant genome evolution.</title>
        <authorList>
            <person name="Chaw S.M."/>
            <person name="Liu Y.C."/>
            <person name="Wu Y.W."/>
            <person name="Wang H.Y."/>
            <person name="Lin C.I."/>
            <person name="Wu C.S."/>
            <person name="Ke H.M."/>
            <person name="Chang L.Y."/>
            <person name="Hsu C.Y."/>
            <person name="Yang H.T."/>
            <person name="Sudianto E."/>
            <person name="Hsu M.H."/>
            <person name="Wu K.P."/>
            <person name="Wang L.N."/>
            <person name="Leebens-Mack J.H."/>
            <person name="Tsai I.J."/>
        </authorList>
    </citation>
    <scope>NUCLEOTIDE SEQUENCE [LARGE SCALE GENOMIC DNA]</scope>
    <source>
        <strain evidence="3">cv. Chaw 1501</strain>
        <tissue evidence="2">Young leaves</tissue>
    </source>
</reference>
<sequence>MVLEDELYLLFNSGIAPHWRRLRPDDMIANNLINMYAKTSGSDCMQRVFDEMKELGLVSWNSMISSYAQIGCGGIFLSECSPSTLGVMFWVNKFMFIDMNGYDLASCNAMIDGYCGDTGDACVVIGDISEPDEVAWTTMISGCMENGDDEYALLLYH</sequence>
<proteinExistence type="predicted"/>
<dbReference type="Proteomes" id="UP000283530">
    <property type="component" value="Unassembled WGS sequence"/>
</dbReference>
<dbReference type="EMBL" id="QPKB01000002">
    <property type="protein sequence ID" value="RWR76229.1"/>
    <property type="molecule type" value="Genomic_DNA"/>
</dbReference>
<protein>
    <submittedName>
        <fullName evidence="2">Pentatricopeptide repeat-containing protein</fullName>
    </submittedName>
</protein>
<name>A0A3S3NVZ4_9MAGN</name>
<keyword evidence="1" id="KW-0677">Repeat</keyword>
<keyword evidence="3" id="KW-1185">Reference proteome</keyword>
<accession>A0A3S3NVZ4</accession>
<dbReference type="InterPro" id="IPR046960">
    <property type="entry name" value="PPR_At4g14850-like_plant"/>
</dbReference>
<gene>
    <name evidence="2" type="ORF">CKAN_00465900</name>
</gene>
<dbReference type="GO" id="GO:0009451">
    <property type="term" value="P:RNA modification"/>
    <property type="evidence" value="ECO:0007669"/>
    <property type="project" value="InterPro"/>
</dbReference>
<dbReference type="Gene3D" id="1.25.40.10">
    <property type="entry name" value="Tetratricopeptide repeat domain"/>
    <property type="match status" value="2"/>
</dbReference>
<dbReference type="OrthoDB" id="185373at2759"/>
<dbReference type="InterPro" id="IPR011990">
    <property type="entry name" value="TPR-like_helical_dom_sf"/>
</dbReference>